<comment type="subcellular location">
    <subcellularLocation>
        <location evidence="1">Nucleus</location>
    </subcellularLocation>
</comment>
<dbReference type="Pfam" id="PF03106">
    <property type="entry name" value="WRKY"/>
    <property type="match status" value="2"/>
</dbReference>
<accession>A0ABQ7UXS7</accession>
<protein>
    <recommendedName>
        <fullName evidence="6">WRKY domain-containing protein</fullName>
    </recommendedName>
</protein>
<dbReference type="SMART" id="SM00774">
    <property type="entry name" value="WRKY"/>
    <property type="match status" value="2"/>
</dbReference>
<dbReference type="InterPro" id="IPR036576">
    <property type="entry name" value="WRKY_dom_sf"/>
</dbReference>
<keyword evidence="8" id="KW-1185">Reference proteome</keyword>
<keyword evidence="5" id="KW-0539">Nucleus</keyword>
<evidence type="ECO:0000256" key="3">
    <source>
        <dbReference type="ARBA" id="ARBA00023125"/>
    </source>
</evidence>
<feature type="domain" description="WRKY" evidence="6">
    <location>
        <begin position="72"/>
        <end position="136"/>
    </location>
</feature>
<dbReference type="EMBL" id="JAIVGD010000018">
    <property type="protein sequence ID" value="KAH0755560.1"/>
    <property type="molecule type" value="Genomic_DNA"/>
</dbReference>
<dbReference type="InterPro" id="IPR044810">
    <property type="entry name" value="WRKY_plant"/>
</dbReference>
<evidence type="ECO:0000313" key="7">
    <source>
        <dbReference type="EMBL" id="KAH0755560.1"/>
    </source>
</evidence>
<evidence type="ECO:0000256" key="5">
    <source>
        <dbReference type="ARBA" id="ARBA00023242"/>
    </source>
</evidence>
<dbReference type="SUPFAM" id="SSF118290">
    <property type="entry name" value="WRKY DNA-binding domain"/>
    <property type="match status" value="2"/>
</dbReference>
<evidence type="ECO:0000313" key="8">
    <source>
        <dbReference type="Proteomes" id="UP000826656"/>
    </source>
</evidence>
<evidence type="ECO:0000256" key="4">
    <source>
        <dbReference type="ARBA" id="ARBA00023163"/>
    </source>
</evidence>
<keyword evidence="2" id="KW-0805">Transcription regulation</keyword>
<reference evidence="7 8" key="1">
    <citation type="journal article" date="2021" name="bioRxiv">
        <title>Chromosome-scale and haplotype-resolved genome assembly of a tetraploid potato cultivar.</title>
        <authorList>
            <person name="Sun H."/>
            <person name="Jiao W.-B."/>
            <person name="Krause K."/>
            <person name="Campoy J.A."/>
            <person name="Goel M."/>
            <person name="Folz-Donahue K."/>
            <person name="Kukat C."/>
            <person name="Huettel B."/>
            <person name="Schneeberger K."/>
        </authorList>
    </citation>
    <scope>NUCLEOTIDE SEQUENCE [LARGE SCALE GENOMIC DNA]</scope>
    <source>
        <strain evidence="7">SolTubOtavaFocal</strain>
        <tissue evidence="7">Leaves</tissue>
    </source>
</reference>
<dbReference type="Proteomes" id="UP000826656">
    <property type="component" value="Unassembled WGS sequence"/>
</dbReference>
<comment type="caution">
    <text evidence="7">The sequence shown here is derived from an EMBL/GenBank/DDBJ whole genome shotgun (WGS) entry which is preliminary data.</text>
</comment>
<dbReference type="PROSITE" id="PS50811">
    <property type="entry name" value="WRKY"/>
    <property type="match status" value="2"/>
</dbReference>
<dbReference type="Gene3D" id="2.20.25.80">
    <property type="entry name" value="WRKY domain"/>
    <property type="match status" value="2"/>
</dbReference>
<gene>
    <name evidence="7" type="ORF">KY290_025830</name>
</gene>
<keyword evidence="4" id="KW-0804">Transcription</keyword>
<dbReference type="PANTHER" id="PTHR31221:SF169">
    <property type="entry name" value="WRKY TRANSCRIPTION FACTOR 26-RELATED"/>
    <property type="match status" value="1"/>
</dbReference>
<evidence type="ECO:0000256" key="1">
    <source>
        <dbReference type="ARBA" id="ARBA00004123"/>
    </source>
</evidence>
<proteinExistence type="predicted"/>
<dbReference type="PANTHER" id="PTHR31221">
    <property type="entry name" value="WRKY TRANSCRIPTION FACTOR PROTEIN 1-RELATED"/>
    <property type="match status" value="1"/>
</dbReference>
<sequence length="483" mass="54487">MDFLTIPPGISPAALLDSPFMQTSSLTPTENVGQILNCIESRNNEIPQQEEEFSKKQNQQFEQRGIFSSSISANNSSDDGYTWRKYGQKQVKGSNFPRSYYKCTQQNCLVRKKVECAPNGQVIEIVYNGAHNHPKTQHLRRKTTDDIYVVAQENGSSLWRNDQQFEYNRDVAGLERIPSAPVLSDASDPMLSNNMNVFEPDGIHEISSKLTIFDAEDEDLATQEGNFLGDGINEYELETKRRKKDGYLAEPSFLSRTVREPKVVLQVASEIDILEDGYRWRKYGQKVVKGNPNPRSYYKCTSAGCIVRKHVERAADDFKSVITTYEGKHNHEVPATNKTNGVSGNVRSASMLNNGQQTCTTSRKNLKDSNIGVQFQDLPIPFERKHFMGSEYLRPSFGASYLGDLSFGATSLQLPDFPLPLPLPSRMSFPARQNESHFHLNNNFLLPNGASNSFLADGNTQHINSDNNNSRLLKAKDEIQYWT</sequence>
<keyword evidence="3" id="KW-0238">DNA-binding</keyword>
<evidence type="ECO:0000256" key="2">
    <source>
        <dbReference type="ARBA" id="ARBA00023015"/>
    </source>
</evidence>
<organism evidence="7 8">
    <name type="scientific">Solanum tuberosum</name>
    <name type="common">Potato</name>
    <dbReference type="NCBI Taxonomy" id="4113"/>
    <lineage>
        <taxon>Eukaryota</taxon>
        <taxon>Viridiplantae</taxon>
        <taxon>Streptophyta</taxon>
        <taxon>Embryophyta</taxon>
        <taxon>Tracheophyta</taxon>
        <taxon>Spermatophyta</taxon>
        <taxon>Magnoliopsida</taxon>
        <taxon>eudicotyledons</taxon>
        <taxon>Gunneridae</taxon>
        <taxon>Pentapetalae</taxon>
        <taxon>asterids</taxon>
        <taxon>lamiids</taxon>
        <taxon>Solanales</taxon>
        <taxon>Solanaceae</taxon>
        <taxon>Solanoideae</taxon>
        <taxon>Solaneae</taxon>
        <taxon>Solanum</taxon>
    </lineage>
</organism>
<evidence type="ECO:0000259" key="6">
    <source>
        <dbReference type="PROSITE" id="PS50811"/>
    </source>
</evidence>
<dbReference type="InterPro" id="IPR003657">
    <property type="entry name" value="WRKY_dom"/>
</dbReference>
<feature type="domain" description="WRKY" evidence="6">
    <location>
        <begin position="269"/>
        <end position="334"/>
    </location>
</feature>
<name>A0ABQ7UXS7_SOLTU</name>